<evidence type="ECO:0000313" key="6">
    <source>
        <dbReference type="Proteomes" id="UP000501076"/>
    </source>
</evidence>
<evidence type="ECO:0000313" key="5">
    <source>
        <dbReference type="EMBL" id="QJX77520.1"/>
    </source>
</evidence>
<keyword evidence="2" id="KW-0238">DNA-binding</keyword>
<sequence length="292" mass="33856">MDISMKKERNMKEVKFNSKDILSQKQENVQIIKAENVQPQQARETLDKHLLLLHRTAKPVAIQETVADSFHGGVAFKNDINFIPAGADSTCEWKEPLSFLRVELDPQTVKEIADKENLSSRLDLSYYLRNQDYKMQQLLLWLSEEVEQGNPQGKLYIDSVTNLIIYQILKQHNDSQSHFLGKDPGLEHLKIAMEYMQDHYAESITLDKLTRLSNLSSSHFINSFKQTLGVTPHQYLLKIRIERAKEKLQRSSLPLSEIAYGLGFTDQSHFSRYFKKITGMSPLKWKQNFVQK</sequence>
<accession>A0A6M6DS57</accession>
<dbReference type="PROSITE" id="PS00041">
    <property type="entry name" value="HTH_ARAC_FAMILY_1"/>
    <property type="match status" value="1"/>
</dbReference>
<dbReference type="PRINTS" id="PR00032">
    <property type="entry name" value="HTHARAC"/>
</dbReference>
<evidence type="ECO:0000256" key="3">
    <source>
        <dbReference type="ARBA" id="ARBA00023163"/>
    </source>
</evidence>
<evidence type="ECO:0000259" key="4">
    <source>
        <dbReference type="PROSITE" id="PS01124"/>
    </source>
</evidence>
<organism evidence="5 6">
    <name type="scientific">Priestia megaterium</name>
    <name type="common">Bacillus megaterium</name>
    <dbReference type="NCBI Taxonomy" id="1404"/>
    <lineage>
        <taxon>Bacteria</taxon>
        <taxon>Bacillati</taxon>
        <taxon>Bacillota</taxon>
        <taxon>Bacilli</taxon>
        <taxon>Bacillales</taxon>
        <taxon>Bacillaceae</taxon>
        <taxon>Priestia</taxon>
    </lineage>
</organism>
<dbReference type="PROSITE" id="PS01124">
    <property type="entry name" value="HTH_ARAC_FAMILY_2"/>
    <property type="match status" value="1"/>
</dbReference>
<dbReference type="EMBL" id="CP045272">
    <property type="protein sequence ID" value="QJX77520.1"/>
    <property type="molecule type" value="Genomic_DNA"/>
</dbReference>
<keyword evidence="1" id="KW-0805">Transcription regulation</keyword>
<protein>
    <submittedName>
        <fullName evidence="5">Helix-turn-helix domain-containing protein</fullName>
    </submittedName>
</protein>
<dbReference type="PANTHER" id="PTHR46796">
    <property type="entry name" value="HTH-TYPE TRANSCRIPTIONAL ACTIVATOR RHAS-RELATED"/>
    <property type="match status" value="1"/>
</dbReference>
<dbReference type="Proteomes" id="UP000501076">
    <property type="component" value="Chromosome"/>
</dbReference>
<dbReference type="SMART" id="SM00342">
    <property type="entry name" value="HTH_ARAC"/>
    <property type="match status" value="1"/>
</dbReference>
<dbReference type="Gene3D" id="1.10.10.60">
    <property type="entry name" value="Homeodomain-like"/>
    <property type="match status" value="2"/>
</dbReference>
<reference evidence="5 6" key="1">
    <citation type="submission" date="2019-10" db="EMBL/GenBank/DDBJ databases">
        <title>Complete genome sequences for adaption low water activity.</title>
        <authorList>
            <person name="Zhao L."/>
            <person name="Zhong J."/>
        </authorList>
    </citation>
    <scope>NUCLEOTIDE SEQUENCE [LARGE SCALE GENOMIC DNA]</scope>
    <source>
        <strain evidence="5 6">FDU301</strain>
    </source>
</reference>
<dbReference type="InterPro" id="IPR020449">
    <property type="entry name" value="Tscrpt_reg_AraC-type_HTH"/>
</dbReference>
<dbReference type="SUPFAM" id="SSF46689">
    <property type="entry name" value="Homeodomain-like"/>
    <property type="match status" value="2"/>
</dbReference>
<dbReference type="GO" id="GO:0043565">
    <property type="term" value="F:sequence-specific DNA binding"/>
    <property type="evidence" value="ECO:0007669"/>
    <property type="project" value="InterPro"/>
</dbReference>
<dbReference type="InterPro" id="IPR018060">
    <property type="entry name" value="HTH_AraC"/>
</dbReference>
<dbReference type="Pfam" id="PF12833">
    <property type="entry name" value="HTH_18"/>
    <property type="match status" value="1"/>
</dbReference>
<gene>
    <name evidence="5" type="ORF">FDZ14_15495</name>
</gene>
<dbReference type="AlphaFoldDB" id="A0A6M6DS57"/>
<dbReference type="InterPro" id="IPR050204">
    <property type="entry name" value="AraC_XylS_family_regulators"/>
</dbReference>
<evidence type="ECO:0000256" key="1">
    <source>
        <dbReference type="ARBA" id="ARBA00023015"/>
    </source>
</evidence>
<keyword evidence="3" id="KW-0804">Transcription</keyword>
<dbReference type="GO" id="GO:0003700">
    <property type="term" value="F:DNA-binding transcription factor activity"/>
    <property type="evidence" value="ECO:0007669"/>
    <property type="project" value="InterPro"/>
</dbReference>
<name>A0A6M6DS57_PRIMG</name>
<dbReference type="InterPro" id="IPR009057">
    <property type="entry name" value="Homeodomain-like_sf"/>
</dbReference>
<dbReference type="InterPro" id="IPR018062">
    <property type="entry name" value="HTH_AraC-typ_CS"/>
</dbReference>
<evidence type="ECO:0000256" key="2">
    <source>
        <dbReference type="ARBA" id="ARBA00023125"/>
    </source>
</evidence>
<proteinExistence type="predicted"/>
<feature type="domain" description="HTH araC/xylS-type" evidence="4">
    <location>
        <begin position="190"/>
        <end position="288"/>
    </location>
</feature>
<dbReference type="PANTHER" id="PTHR46796:SF6">
    <property type="entry name" value="ARAC SUBFAMILY"/>
    <property type="match status" value="1"/>
</dbReference>